<evidence type="ECO:0000256" key="2">
    <source>
        <dbReference type="ARBA" id="ARBA00007639"/>
    </source>
</evidence>
<comment type="subcellular location">
    <subcellularLocation>
        <location evidence="1">Cell envelope</location>
    </subcellularLocation>
</comment>
<feature type="signal peptide" evidence="4">
    <location>
        <begin position="1"/>
        <end position="28"/>
    </location>
</feature>
<sequence>MTSSKFIRLACAALLTAPLVTVTSPVWAQDTPVIALSNSFYGNTWRRQMVDAFTEQAEVAKAEGLISDYVVLNGDGTVAQQNSQLAELILRGVDAIAINAASETALNGIVRQACDAGIAVIAFDSLVTEPCAYRLGFNFTEYKTAQAEATLDLIGNKGNVLVVRGVAGSGPDEQMYAAQMAVLKQHPEIEVVAEVIGQATASEAQQAIANILPSLPQVDAVLAQGGSDDYGIAQAFEQYGGPYAEAMPVIEGGGSSDFIIWWNERNQTQEYRTTSMNTTPGIGGAAFWLAYEITQGAEPAMEMTMPVAVVEAETLATFAEDLQPGFIISPSYDRAWVQENLLPAN</sequence>
<feature type="chain" id="PRO_5026928336" evidence="4">
    <location>
        <begin position="29"/>
        <end position="345"/>
    </location>
</feature>
<evidence type="ECO:0000313" key="6">
    <source>
        <dbReference type="EMBL" id="CAA9431778.1"/>
    </source>
</evidence>
<dbReference type="InterPro" id="IPR028082">
    <property type="entry name" value="Peripla_BP_I"/>
</dbReference>
<evidence type="ECO:0000256" key="3">
    <source>
        <dbReference type="ARBA" id="ARBA00022729"/>
    </source>
</evidence>
<dbReference type="InterPro" id="IPR025997">
    <property type="entry name" value="SBP_2_dom"/>
</dbReference>
<dbReference type="Pfam" id="PF13407">
    <property type="entry name" value="Peripla_BP_4"/>
    <property type="match status" value="1"/>
</dbReference>
<organism evidence="6">
    <name type="scientific">uncultured Rubellimicrobium sp</name>
    <dbReference type="NCBI Taxonomy" id="543078"/>
    <lineage>
        <taxon>Bacteria</taxon>
        <taxon>Pseudomonadati</taxon>
        <taxon>Pseudomonadota</taxon>
        <taxon>Alphaproteobacteria</taxon>
        <taxon>Rhodobacterales</taxon>
        <taxon>Roseobacteraceae</taxon>
        <taxon>Rubellimicrobium</taxon>
        <taxon>environmental samples</taxon>
    </lineage>
</organism>
<dbReference type="GO" id="GO:0030246">
    <property type="term" value="F:carbohydrate binding"/>
    <property type="evidence" value="ECO:0007669"/>
    <property type="project" value="UniProtKB-ARBA"/>
</dbReference>
<dbReference type="PANTHER" id="PTHR46847">
    <property type="entry name" value="D-ALLOSE-BINDING PERIPLASMIC PROTEIN-RELATED"/>
    <property type="match status" value="1"/>
</dbReference>
<evidence type="ECO:0000256" key="1">
    <source>
        <dbReference type="ARBA" id="ARBA00004196"/>
    </source>
</evidence>
<evidence type="ECO:0000259" key="5">
    <source>
        <dbReference type="Pfam" id="PF13407"/>
    </source>
</evidence>
<name>A0A6J4Q6F4_9RHOB</name>
<dbReference type="PANTHER" id="PTHR46847:SF1">
    <property type="entry name" value="D-ALLOSE-BINDING PERIPLASMIC PROTEIN-RELATED"/>
    <property type="match status" value="1"/>
</dbReference>
<accession>A0A6J4Q6F4</accession>
<keyword evidence="3 4" id="KW-0732">Signal</keyword>
<dbReference type="CDD" id="cd19997">
    <property type="entry name" value="PBP1_ABC_sugar_binding-like"/>
    <property type="match status" value="1"/>
</dbReference>
<dbReference type="Gene3D" id="3.40.50.2300">
    <property type="match status" value="2"/>
</dbReference>
<dbReference type="SUPFAM" id="SSF53822">
    <property type="entry name" value="Periplasmic binding protein-like I"/>
    <property type="match status" value="1"/>
</dbReference>
<evidence type="ECO:0000256" key="4">
    <source>
        <dbReference type="SAM" id="SignalP"/>
    </source>
</evidence>
<feature type="domain" description="Periplasmic binding protein" evidence="5">
    <location>
        <begin position="34"/>
        <end position="297"/>
    </location>
</feature>
<gene>
    <name evidence="6" type="ORF">AVDCRST_MAG15-3117</name>
</gene>
<dbReference type="AlphaFoldDB" id="A0A6J4Q6F4"/>
<protein>
    <submittedName>
        <fullName evidence="6">ABC transporter, substrate-binding protein (Cluster 2, ribose/xylose/arabinose/galactose)</fullName>
    </submittedName>
</protein>
<reference evidence="6" key="1">
    <citation type="submission" date="2020-02" db="EMBL/GenBank/DDBJ databases">
        <authorList>
            <person name="Meier V. D."/>
        </authorList>
    </citation>
    <scope>NUCLEOTIDE SEQUENCE</scope>
    <source>
        <strain evidence="6">AVDCRST_MAG15</strain>
    </source>
</reference>
<comment type="similarity">
    <text evidence="2">Belongs to the bacterial solute-binding protein 2 family.</text>
</comment>
<dbReference type="EMBL" id="CADCUU010000441">
    <property type="protein sequence ID" value="CAA9431778.1"/>
    <property type="molecule type" value="Genomic_DNA"/>
</dbReference>
<proteinExistence type="inferred from homology"/>
<dbReference type="GO" id="GO:0030313">
    <property type="term" value="C:cell envelope"/>
    <property type="evidence" value="ECO:0007669"/>
    <property type="project" value="UniProtKB-SubCell"/>
</dbReference>